<protein>
    <submittedName>
        <fullName evidence="2">Uncharacterized protein</fullName>
    </submittedName>
</protein>
<evidence type="ECO:0000313" key="3">
    <source>
        <dbReference type="Proteomes" id="UP000176087"/>
    </source>
</evidence>
<reference evidence="2 3" key="1">
    <citation type="journal article" date="2016" name="Front. Microbiol.">
        <title>Comparative Genomics Analysis of Streptomyces Species Reveals Their Adaptation to the Marine Environment and Their Diversity at the Genomic Level.</title>
        <authorList>
            <person name="Tian X."/>
            <person name="Zhang Z."/>
            <person name="Yang T."/>
            <person name="Chen M."/>
            <person name="Li J."/>
            <person name="Chen F."/>
            <person name="Yang J."/>
            <person name="Li W."/>
            <person name="Zhang B."/>
            <person name="Zhang Z."/>
            <person name="Wu J."/>
            <person name="Zhang C."/>
            <person name="Long L."/>
            <person name="Xiao J."/>
        </authorList>
    </citation>
    <scope>NUCLEOTIDE SEQUENCE [LARGE SCALE GENOMIC DNA]</scope>
    <source>
        <strain evidence="2 3">SCSIO 10390</strain>
    </source>
</reference>
<dbReference type="OrthoDB" id="3855669at2"/>
<name>A0A1E7JHS1_9ACTN</name>
<accession>A0A1E7JHS1</accession>
<evidence type="ECO:0000313" key="2">
    <source>
        <dbReference type="EMBL" id="OEU86018.1"/>
    </source>
</evidence>
<comment type="caution">
    <text evidence="2">The sequence shown here is derived from an EMBL/GenBank/DDBJ whole genome shotgun (WGS) entry which is preliminary data.</text>
</comment>
<sequence length="67" mass="7191">MRYLLVDTRTSKIGELVGRDGTQLLLRPVRGGREWTCPPGSTREPTAAEKMHAGVAAANARSTGGLR</sequence>
<dbReference type="RefSeq" id="WP_070010573.1">
    <property type="nucleotide sequence ID" value="NZ_LJGS01000039.1"/>
</dbReference>
<dbReference type="EMBL" id="LJGT01000041">
    <property type="protein sequence ID" value="OEU86018.1"/>
    <property type="molecule type" value="Genomic_DNA"/>
</dbReference>
<organism evidence="2 3">
    <name type="scientific">Streptomyces abyssalis</name>
    <dbReference type="NCBI Taxonomy" id="933944"/>
    <lineage>
        <taxon>Bacteria</taxon>
        <taxon>Bacillati</taxon>
        <taxon>Actinomycetota</taxon>
        <taxon>Actinomycetes</taxon>
        <taxon>Kitasatosporales</taxon>
        <taxon>Streptomycetaceae</taxon>
        <taxon>Streptomyces</taxon>
    </lineage>
</organism>
<proteinExistence type="predicted"/>
<keyword evidence="3" id="KW-1185">Reference proteome</keyword>
<feature type="region of interest" description="Disordered" evidence="1">
    <location>
        <begin position="31"/>
        <end position="67"/>
    </location>
</feature>
<gene>
    <name evidence="2" type="ORF">AN215_27150</name>
</gene>
<dbReference type="AlphaFoldDB" id="A0A1E7JHS1"/>
<dbReference type="STRING" id="933944.AN215_27150"/>
<evidence type="ECO:0000256" key="1">
    <source>
        <dbReference type="SAM" id="MobiDB-lite"/>
    </source>
</evidence>
<dbReference type="Proteomes" id="UP000176087">
    <property type="component" value="Unassembled WGS sequence"/>
</dbReference>